<gene>
    <name evidence="3" type="ORF">J2S63_003674</name>
</gene>
<evidence type="ECO:0000313" key="3">
    <source>
        <dbReference type="EMBL" id="MDR7364121.1"/>
    </source>
</evidence>
<feature type="region of interest" description="Disordered" evidence="1">
    <location>
        <begin position="24"/>
        <end position="68"/>
    </location>
</feature>
<feature type="chain" id="PRO_5046904320" description="Secreted protein" evidence="2">
    <location>
        <begin position="24"/>
        <end position="269"/>
    </location>
</feature>
<keyword evidence="2" id="KW-0732">Signal</keyword>
<feature type="compositionally biased region" description="Polar residues" evidence="1">
    <location>
        <begin position="52"/>
        <end position="65"/>
    </location>
</feature>
<feature type="compositionally biased region" description="Polar residues" evidence="1">
    <location>
        <begin position="27"/>
        <end position="36"/>
    </location>
</feature>
<name>A0ABU2C0E3_9ACTN</name>
<evidence type="ECO:0000256" key="2">
    <source>
        <dbReference type="SAM" id="SignalP"/>
    </source>
</evidence>
<dbReference type="RefSeq" id="WP_310305368.1">
    <property type="nucleotide sequence ID" value="NZ_BAAAPS010000005.1"/>
</dbReference>
<dbReference type="EMBL" id="JAVDYG010000001">
    <property type="protein sequence ID" value="MDR7364121.1"/>
    <property type="molecule type" value="Genomic_DNA"/>
</dbReference>
<dbReference type="Proteomes" id="UP001183648">
    <property type="component" value="Unassembled WGS sequence"/>
</dbReference>
<feature type="signal peptide" evidence="2">
    <location>
        <begin position="1"/>
        <end position="23"/>
    </location>
</feature>
<evidence type="ECO:0000313" key="4">
    <source>
        <dbReference type="Proteomes" id="UP001183648"/>
    </source>
</evidence>
<reference evidence="3 4" key="1">
    <citation type="submission" date="2023-07" db="EMBL/GenBank/DDBJ databases">
        <title>Sequencing the genomes of 1000 actinobacteria strains.</title>
        <authorList>
            <person name="Klenk H.-P."/>
        </authorList>
    </citation>
    <scope>NUCLEOTIDE SEQUENCE [LARGE SCALE GENOMIC DNA]</scope>
    <source>
        <strain evidence="3 4">DSM 19426</strain>
    </source>
</reference>
<proteinExistence type="predicted"/>
<sequence length="269" mass="26561">MKKTALLAAGTVAALTAASITLASPGQADSSTSSAFGISAEGPVPIEPMPAISSSDGTLKQSSAGSLPDNPLASATISALYAGNRKAGITLVDASVGGGLLEQLPPPPQELVDACQQATDQVPDLPTLPEVPGLPIPTPTTPAQLSDVCKVLLTPPDSLLGAKVIEVSCQGTKGDVRVAGLKLLGQAVDVPSTAPNTSIPADPLLNVTINKQTKNADGSFSVQGLVVSLGDGTEVLTLGSATCGTAAAGRAPAQAPAPKPVTRSLPVTG</sequence>
<comment type="caution">
    <text evidence="3">The sequence shown here is derived from an EMBL/GenBank/DDBJ whole genome shotgun (WGS) entry which is preliminary data.</text>
</comment>
<evidence type="ECO:0000256" key="1">
    <source>
        <dbReference type="SAM" id="MobiDB-lite"/>
    </source>
</evidence>
<accession>A0ABU2C0E3</accession>
<protein>
    <recommendedName>
        <fullName evidence="5">Secreted protein</fullName>
    </recommendedName>
</protein>
<keyword evidence="4" id="KW-1185">Reference proteome</keyword>
<dbReference type="NCBIfam" id="NF040603">
    <property type="entry name" value="choice_anch_P"/>
    <property type="match status" value="1"/>
</dbReference>
<organism evidence="3 4">
    <name type="scientific">Nocardioides marmoribigeumensis</name>
    <dbReference type="NCBI Taxonomy" id="433649"/>
    <lineage>
        <taxon>Bacteria</taxon>
        <taxon>Bacillati</taxon>
        <taxon>Actinomycetota</taxon>
        <taxon>Actinomycetes</taxon>
        <taxon>Propionibacteriales</taxon>
        <taxon>Nocardioidaceae</taxon>
        <taxon>Nocardioides</taxon>
    </lineage>
</organism>
<evidence type="ECO:0008006" key="5">
    <source>
        <dbReference type="Google" id="ProtNLM"/>
    </source>
</evidence>
<feature type="region of interest" description="Disordered" evidence="1">
    <location>
        <begin position="248"/>
        <end position="269"/>
    </location>
</feature>